<keyword evidence="1" id="KW-1133">Transmembrane helix</keyword>
<dbReference type="EMBL" id="KF228951">
    <property type="protein sequence ID" value="AHX36912.1"/>
    <property type="molecule type" value="Genomic_DNA"/>
</dbReference>
<reference evidence="4" key="5">
    <citation type="submission" date="2023-08" db="EMBL/GenBank/DDBJ databases">
        <title>Vibrio cholerae Outbreaks in Tanzania Exemplify Founder Flush: Simultaneous Increases in Population Size and Genetic Diversity.</title>
        <authorList>
            <person name="Debes A.K."/>
            <person name="Mohammed A."/>
            <person name="Maseke I."/>
            <person name="Almeida M."/>
            <person name="Li S."/>
            <person name="Matimba H."/>
            <person name="Joachim A."/>
            <person name="Mizinduko M."/>
            <person name="Nyanga S."/>
            <person name="Kelly M."/>
            <person name="Kachwamba Y."/>
            <person name="Schaffer A.M."/>
            <person name="Nyanga A.S."/>
            <person name="Mghamba J."/>
            <person name="Mosha F.S."/>
            <person name="Sack D.A."/>
            <person name="Stine O.C."/>
        </authorList>
    </citation>
    <scope>NUCLEOTIDE SEQUENCE</scope>
    <source>
        <strain evidence="4">TDS0091212</strain>
    </source>
</reference>
<protein>
    <submittedName>
        <fullName evidence="2">Uncharacterized protein</fullName>
    </submittedName>
</protein>
<dbReference type="PATRIC" id="fig|666.1969.peg.1124"/>
<evidence type="ECO:0000256" key="1">
    <source>
        <dbReference type="SAM" id="Phobius"/>
    </source>
</evidence>
<evidence type="ECO:0000313" key="6">
    <source>
        <dbReference type="Proteomes" id="UP000041770"/>
    </source>
</evidence>
<dbReference type="OMA" id="RYEFRIP"/>
<evidence type="ECO:0000313" key="2">
    <source>
        <dbReference type="EMBL" id="AHX36912.1"/>
    </source>
</evidence>
<reference evidence="4" key="4">
    <citation type="submission" date="2021-05" db="EMBL/GenBank/DDBJ databases">
        <authorList>
            <person name="Stine C."/>
        </authorList>
    </citation>
    <scope>NUCLEOTIDE SEQUENCE</scope>
    <source>
        <strain evidence="4">TDS0091212</strain>
    </source>
</reference>
<feature type="transmembrane region" description="Helical" evidence="1">
    <location>
        <begin position="12"/>
        <end position="30"/>
    </location>
</feature>
<evidence type="ECO:0000313" key="4">
    <source>
        <dbReference type="EMBL" id="MBS7673573.1"/>
    </source>
</evidence>
<dbReference type="RefSeq" id="WP_000771534.1">
    <property type="nucleotide sequence ID" value="NZ_AP018677.1"/>
</dbReference>
<reference evidence="3 6" key="2">
    <citation type="submission" date="2015-07" db="EMBL/GenBank/DDBJ databases">
        <authorList>
            <consortium name="Pathogen Informatics"/>
        </authorList>
    </citation>
    <scope>NUCLEOTIDE SEQUENCE [LARGE SCALE GENOMIC DNA]</scope>
    <source>
        <strain evidence="3 6">A316</strain>
    </source>
</reference>
<keyword evidence="1" id="KW-0472">Membrane</keyword>
<reference evidence="2" key="1">
    <citation type="journal article" date="2014" name="Nat. Commun.">
        <title>The Vibrio cholerae type VI secretion system employs diverse effector modules for intraspecific competition.</title>
        <authorList>
            <person name="Unterweger D."/>
            <person name="Miyata S.T."/>
            <person name="Bachmann V."/>
            <person name="Brooks T.M."/>
            <person name="Mullins T."/>
            <person name="Kostiuk B."/>
            <person name="Provenzano D."/>
            <person name="Pukatzki S."/>
        </authorList>
    </citation>
    <scope>NUCLEOTIDE SEQUENCE</scope>
    <source>
        <strain evidence="2">NIH41</strain>
    </source>
</reference>
<dbReference type="KEGG" id="vcq:EN18_10315"/>
<evidence type="ECO:0000313" key="3">
    <source>
        <dbReference type="EMBL" id="CSC09450.1"/>
    </source>
</evidence>
<dbReference type="Proteomes" id="UP000471242">
    <property type="component" value="Unassembled WGS sequence"/>
</dbReference>
<name>A0A023PTD5_VIBCL</name>
<dbReference type="EMBL" id="JAHBND010000443">
    <property type="protein sequence ID" value="MBS7673573.1"/>
    <property type="molecule type" value="Genomic_DNA"/>
</dbReference>
<dbReference type="EMBL" id="CWQY01000002">
    <property type="protein sequence ID" value="CSC09450.1"/>
    <property type="molecule type" value="Genomic_DNA"/>
</dbReference>
<gene>
    <name evidence="5" type="ORF">D6U24_05155</name>
    <name evidence="3" type="ORF">ERS013200_00562</name>
    <name evidence="4" type="ORF">KIN13_09055</name>
</gene>
<dbReference type="Proteomes" id="UP001196338">
    <property type="component" value="Unassembled WGS sequence"/>
</dbReference>
<proteinExistence type="predicted"/>
<dbReference type="EMBL" id="QZRB01000005">
    <property type="protein sequence ID" value="MVD22739.1"/>
    <property type="molecule type" value="Genomic_DNA"/>
</dbReference>
<keyword evidence="1" id="KW-0812">Transmembrane</keyword>
<sequence>MKLLNNLAIKKLISVVVLFIALFFLGYDYYQTSQPNIWGDEPDESYITISGKKPIDAYLEVWTHFWVTGDECEAYSYDLFGQKAHQGGKISQKITHDFAKDGSNFEFRIPYQTYKNSQNCIVELRDFSIQAHNDFDTVGFAQLRFSPAGREYYNREVDLNSLITADNCNSDIFKSIRKEWAGAIGCHFYVDGKKKTKDEEFNAYTIYYDFSKFNNDTVIHYDILAGENYRSEPLSSAQKTAVVSDDN</sequence>
<reference evidence="5 7" key="3">
    <citation type="submission" date="2018-09" db="EMBL/GenBank/DDBJ databases">
        <title>Genomic epidemiology reveals two lineages of Vibrio cholerae that can cause global cholera epidemics despite absence of cholera toxin gene.</title>
        <authorList>
            <person name="Wang H."/>
            <person name="Zen W."/>
            <person name="Yu H."/>
            <person name="Zhang W."/>
            <person name="Pan J."/>
            <person name="Yang C."/>
            <person name="Cui Y."/>
        </authorList>
    </citation>
    <scope>NUCLEOTIDE SEQUENCE [LARGE SCALE GENOMIC DNA]</scope>
    <source>
        <strain evidence="5 7">00-1_S85</strain>
    </source>
</reference>
<organism evidence="2">
    <name type="scientific">Vibrio cholerae</name>
    <dbReference type="NCBI Taxonomy" id="666"/>
    <lineage>
        <taxon>Bacteria</taxon>
        <taxon>Pseudomonadati</taxon>
        <taxon>Pseudomonadota</taxon>
        <taxon>Gammaproteobacteria</taxon>
        <taxon>Vibrionales</taxon>
        <taxon>Vibrionaceae</taxon>
        <taxon>Vibrio</taxon>
    </lineage>
</organism>
<accession>A0A023PTD5</accession>
<evidence type="ECO:0000313" key="5">
    <source>
        <dbReference type="EMBL" id="MVD22739.1"/>
    </source>
</evidence>
<dbReference type="Proteomes" id="UP000041770">
    <property type="component" value="Unassembled WGS sequence"/>
</dbReference>
<evidence type="ECO:0000313" key="7">
    <source>
        <dbReference type="Proteomes" id="UP000471242"/>
    </source>
</evidence>
<dbReference type="AlphaFoldDB" id="A0A023PTD5"/>